<evidence type="ECO:0000313" key="1">
    <source>
        <dbReference type="EMBL" id="JAH85509.1"/>
    </source>
</evidence>
<reference evidence="1" key="2">
    <citation type="journal article" date="2015" name="Fish Shellfish Immunol.">
        <title>Early steps in the European eel (Anguilla anguilla)-Vibrio vulnificus interaction in the gills: Role of the RtxA13 toxin.</title>
        <authorList>
            <person name="Callol A."/>
            <person name="Pajuelo D."/>
            <person name="Ebbesson L."/>
            <person name="Teles M."/>
            <person name="MacKenzie S."/>
            <person name="Amaro C."/>
        </authorList>
    </citation>
    <scope>NUCLEOTIDE SEQUENCE</scope>
</reference>
<dbReference type="AlphaFoldDB" id="A0A0E9W569"/>
<accession>A0A0E9W569</accession>
<dbReference type="EMBL" id="GBXM01023068">
    <property type="protein sequence ID" value="JAH85509.1"/>
    <property type="molecule type" value="Transcribed_RNA"/>
</dbReference>
<sequence length="34" mass="4185">MINKYTRGQGLKVLIPYFRYENVYLLKKFTLDMK</sequence>
<reference evidence="1" key="1">
    <citation type="submission" date="2014-11" db="EMBL/GenBank/DDBJ databases">
        <authorList>
            <person name="Amaro Gonzalez C."/>
        </authorList>
    </citation>
    <scope>NUCLEOTIDE SEQUENCE</scope>
</reference>
<proteinExistence type="predicted"/>
<organism evidence="1">
    <name type="scientific">Anguilla anguilla</name>
    <name type="common">European freshwater eel</name>
    <name type="synonym">Muraena anguilla</name>
    <dbReference type="NCBI Taxonomy" id="7936"/>
    <lineage>
        <taxon>Eukaryota</taxon>
        <taxon>Metazoa</taxon>
        <taxon>Chordata</taxon>
        <taxon>Craniata</taxon>
        <taxon>Vertebrata</taxon>
        <taxon>Euteleostomi</taxon>
        <taxon>Actinopterygii</taxon>
        <taxon>Neopterygii</taxon>
        <taxon>Teleostei</taxon>
        <taxon>Anguilliformes</taxon>
        <taxon>Anguillidae</taxon>
        <taxon>Anguilla</taxon>
    </lineage>
</organism>
<name>A0A0E9W569_ANGAN</name>
<protein>
    <submittedName>
        <fullName evidence="1">Uncharacterized protein</fullName>
    </submittedName>
</protein>